<keyword evidence="14" id="KW-1185">Reference proteome</keyword>
<organism evidence="14 15">
    <name type="scientific">Aplysia californica</name>
    <name type="common">California sea hare</name>
    <dbReference type="NCBI Taxonomy" id="6500"/>
    <lineage>
        <taxon>Eukaryota</taxon>
        <taxon>Metazoa</taxon>
        <taxon>Spiralia</taxon>
        <taxon>Lophotrochozoa</taxon>
        <taxon>Mollusca</taxon>
        <taxon>Gastropoda</taxon>
        <taxon>Heterobranchia</taxon>
        <taxon>Euthyneura</taxon>
        <taxon>Tectipleura</taxon>
        <taxon>Aplysiida</taxon>
        <taxon>Aplysioidea</taxon>
        <taxon>Aplysiidae</taxon>
        <taxon>Aplysia</taxon>
    </lineage>
</organism>
<name>A0ABM1AE45_APLCA</name>
<evidence type="ECO:0000313" key="14">
    <source>
        <dbReference type="Proteomes" id="UP000694888"/>
    </source>
</evidence>
<evidence type="ECO:0000256" key="7">
    <source>
        <dbReference type="ARBA" id="ARBA00023242"/>
    </source>
</evidence>
<dbReference type="PANTHER" id="PTHR24391">
    <property type="entry name" value="HISTONE H4 TRANSCRIPTION FACTOR-RELATED"/>
    <property type="match status" value="1"/>
</dbReference>
<feature type="compositionally biased region" description="Low complexity" evidence="11">
    <location>
        <begin position="411"/>
        <end position="420"/>
    </location>
</feature>
<feature type="compositionally biased region" description="Low complexity" evidence="11">
    <location>
        <begin position="11"/>
        <end position="27"/>
    </location>
</feature>
<dbReference type="PROSITE" id="PS50071">
    <property type="entry name" value="HOMEOBOX_2"/>
    <property type="match status" value="1"/>
</dbReference>
<evidence type="ECO:0000313" key="15">
    <source>
        <dbReference type="RefSeq" id="XP_012945950.1"/>
    </source>
</evidence>
<feature type="compositionally biased region" description="Basic and acidic residues" evidence="11">
    <location>
        <begin position="269"/>
        <end position="284"/>
    </location>
</feature>
<evidence type="ECO:0000256" key="9">
    <source>
        <dbReference type="PROSITE-ProRule" id="PRU00108"/>
    </source>
</evidence>
<keyword evidence="9 10" id="KW-0371">Homeobox</keyword>
<feature type="compositionally biased region" description="Basic and acidic residues" evidence="11">
    <location>
        <begin position="59"/>
        <end position="74"/>
    </location>
</feature>
<feature type="compositionally biased region" description="Polar residues" evidence="11">
    <location>
        <begin position="232"/>
        <end position="243"/>
    </location>
</feature>
<evidence type="ECO:0000256" key="10">
    <source>
        <dbReference type="RuleBase" id="RU000682"/>
    </source>
</evidence>
<keyword evidence="6 9" id="KW-0238">DNA-binding</keyword>
<dbReference type="SUPFAM" id="SSF57667">
    <property type="entry name" value="beta-beta-alpha zinc fingers"/>
    <property type="match status" value="2"/>
</dbReference>
<feature type="domain" description="Homeobox" evidence="12">
    <location>
        <begin position="335"/>
        <end position="395"/>
    </location>
</feature>
<dbReference type="SUPFAM" id="SSF46689">
    <property type="entry name" value="Homeodomain-like"/>
    <property type="match status" value="1"/>
</dbReference>
<feature type="compositionally biased region" description="Pro residues" evidence="11">
    <location>
        <begin position="595"/>
        <end position="609"/>
    </location>
</feature>
<feature type="region of interest" description="Disordered" evidence="11">
    <location>
        <begin position="88"/>
        <end position="181"/>
    </location>
</feature>
<evidence type="ECO:0000256" key="5">
    <source>
        <dbReference type="ARBA" id="ARBA00022833"/>
    </source>
</evidence>
<feature type="region of interest" description="Disordered" evidence="11">
    <location>
        <begin position="532"/>
        <end position="622"/>
    </location>
</feature>
<dbReference type="CDD" id="cd00086">
    <property type="entry name" value="homeodomain"/>
    <property type="match status" value="1"/>
</dbReference>
<dbReference type="PANTHER" id="PTHR24391:SF27">
    <property type="entry name" value="ZINC FINGER PROTEIN 1"/>
    <property type="match status" value="1"/>
</dbReference>
<feature type="compositionally biased region" description="Basic and acidic residues" evidence="11">
    <location>
        <begin position="244"/>
        <end position="258"/>
    </location>
</feature>
<feature type="compositionally biased region" description="Acidic residues" evidence="11">
    <location>
        <begin position="164"/>
        <end position="178"/>
    </location>
</feature>
<feature type="DNA-binding region" description="Homeobox" evidence="9">
    <location>
        <begin position="337"/>
        <end position="396"/>
    </location>
</feature>
<keyword evidence="5" id="KW-0862">Zinc</keyword>
<feature type="compositionally biased region" description="Basic and acidic residues" evidence="11">
    <location>
        <begin position="812"/>
        <end position="822"/>
    </location>
</feature>
<dbReference type="Gene3D" id="3.30.160.60">
    <property type="entry name" value="Classic Zinc Finger"/>
    <property type="match status" value="3"/>
</dbReference>
<dbReference type="Pfam" id="PF00046">
    <property type="entry name" value="Homeodomain"/>
    <property type="match status" value="1"/>
</dbReference>
<dbReference type="InterPro" id="IPR051574">
    <property type="entry name" value="ZnF_E-box_Homeobox"/>
</dbReference>
<keyword evidence="2" id="KW-0479">Metal-binding</keyword>
<feature type="compositionally biased region" description="Polar residues" evidence="11">
    <location>
        <begin position="569"/>
        <end position="593"/>
    </location>
</feature>
<dbReference type="InterPro" id="IPR013087">
    <property type="entry name" value="Znf_C2H2_type"/>
</dbReference>
<feature type="compositionally biased region" description="Low complexity" evidence="11">
    <location>
        <begin position="541"/>
        <end position="555"/>
    </location>
</feature>
<gene>
    <name evidence="15" type="primary">LOC101857535</name>
</gene>
<feature type="compositionally biased region" description="Basic and acidic residues" evidence="11">
    <location>
        <begin position="88"/>
        <end position="99"/>
    </location>
</feature>
<evidence type="ECO:0000256" key="4">
    <source>
        <dbReference type="ARBA" id="ARBA00022771"/>
    </source>
</evidence>
<evidence type="ECO:0000256" key="1">
    <source>
        <dbReference type="ARBA" id="ARBA00004123"/>
    </source>
</evidence>
<feature type="compositionally biased region" description="Basic and acidic residues" evidence="11">
    <location>
        <begin position="326"/>
        <end position="343"/>
    </location>
</feature>
<evidence type="ECO:0000256" key="6">
    <source>
        <dbReference type="ARBA" id="ARBA00023125"/>
    </source>
</evidence>
<feature type="compositionally biased region" description="Basic and acidic residues" evidence="11">
    <location>
        <begin position="709"/>
        <end position="725"/>
    </location>
</feature>
<feature type="compositionally biased region" description="Basic residues" evidence="11">
    <location>
        <begin position="401"/>
        <end position="410"/>
    </location>
</feature>
<dbReference type="SMART" id="SM00355">
    <property type="entry name" value="ZnF_C2H2"/>
    <property type="match status" value="4"/>
</dbReference>
<feature type="compositionally biased region" description="Acidic residues" evidence="11">
    <location>
        <begin position="259"/>
        <end position="268"/>
    </location>
</feature>
<dbReference type="PROSITE" id="PS50157">
    <property type="entry name" value="ZINC_FINGER_C2H2_2"/>
    <property type="match status" value="3"/>
</dbReference>
<keyword evidence="7 9" id="KW-0539">Nucleus</keyword>
<feature type="compositionally biased region" description="Polar residues" evidence="11">
    <location>
        <begin position="726"/>
        <end position="739"/>
    </location>
</feature>
<protein>
    <submittedName>
        <fullName evidence="15">Uncharacterized protein LOC101857535</fullName>
    </submittedName>
</protein>
<dbReference type="InterPro" id="IPR009057">
    <property type="entry name" value="Homeodomain-like_sf"/>
</dbReference>
<feature type="domain" description="C2H2-type" evidence="13">
    <location>
        <begin position="857"/>
        <end position="884"/>
    </location>
</feature>
<dbReference type="Pfam" id="PF00096">
    <property type="entry name" value="zf-C2H2"/>
    <property type="match status" value="1"/>
</dbReference>
<evidence type="ECO:0000256" key="2">
    <source>
        <dbReference type="ARBA" id="ARBA00022723"/>
    </source>
</evidence>
<feature type="region of interest" description="Disordered" evidence="11">
    <location>
        <begin position="387"/>
        <end position="423"/>
    </location>
</feature>
<keyword evidence="3" id="KW-0677">Repeat</keyword>
<feature type="compositionally biased region" description="Acidic residues" evidence="11">
    <location>
        <begin position="823"/>
        <end position="835"/>
    </location>
</feature>
<accession>A0ABM1AE45</accession>
<dbReference type="RefSeq" id="XP_012945950.1">
    <property type="nucleotide sequence ID" value="XM_013090496.2"/>
</dbReference>
<evidence type="ECO:0000259" key="13">
    <source>
        <dbReference type="PROSITE" id="PS50157"/>
    </source>
</evidence>
<evidence type="ECO:0000259" key="12">
    <source>
        <dbReference type="PROSITE" id="PS50071"/>
    </source>
</evidence>
<feature type="compositionally biased region" description="Acidic residues" evidence="11">
    <location>
        <begin position="285"/>
        <end position="309"/>
    </location>
</feature>
<evidence type="ECO:0000256" key="3">
    <source>
        <dbReference type="ARBA" id="ARBA00022737"/>
    </source>
</evidence>
<proteinExistence type="predicted"/>
<feature type="domain" description="C2H2-type" evidence="13">
    <location>
        <begin position="885"/>
        <end position="912"/>
    </location>
</feature>
<evidence type="ECO:0000256" key="8">
    <source>
        <dbReference type="PROSITE-ProRule" id="PRU00042"/>
    </source>
</evidence>
<feature type="region of interest" description="Disordered" evidence="11">
    <location>
        <begin position="231"/>
        <end position="348"/>
    </location>
</feature>
<feature type="compositionally biased region" description="Basic and acidic residues" evidence="11">
    <location>
        <begin position="310"/>
        <end position="319"/>
    </location>
</feature>
<keyword evidence="4 8" id="KW-0863">Zinc-finger</keyword>
<dbReference type="GeneID" id="101857535"/>
<dbReference type="PROSITE" id="PS00028">
    <property type="entry name" value="ZINC_FINGER_C2H2_1"/>
    <property type="match status" value="2"/>
</dbReference>
<feature type="region of interest" description="Disordered" evidence="11">
    <location>
        <begin position="1"/>
        <end position="74"/>
    </location>
</feature>
<dbReference type="SMART" id="SM00389">
    <property type="entry name" value="HOX"/>
    <property type="match status" value="1"/>
</dbReference>
<feature type="region of interest" description="Disordered" evidence="11">
    <location>
        <begin position="701"/>
        <end position="741"/>
    </location>
</feature>
<feature type="compositionally biased region" description="Basic and acidic residues" evidence="11">
    <location>
        <begin position="387"/>
        <end position="400"/>
    </location>
</feature>
<feature type="region of interest" description="Disordered" evidence="11">
    <location>
        <begin position="802"/>
        <end position="845"/>
    </location>
</feature>
<feature type="compositionally biased region" description="Basic and acidic residues" evidence="11">
    <location>
        <begin position="137"/>
        <end position="163"/>
    </location>
</feature>
<reference evidence="15" key="1">
    <citation type="submission" date="2025-08" db="UniProtKB">
        <authorList>
            <consortium name="RefSeq"/>
        </authorList>
    </citation>
    <scope>IDENTIFICATION</scope>
</reference>
<dbReference type="Proteomes" id="UP000694888">
    <property type="component" value="Unplaced"/>
</dbReference>
<dbReference type="InterPro" id="IPR001356">
    <property type="entry name" value="HD"/>
</dbReference>
<evidence type="ECO:0000256" key="11">
    <source>
        <dbReference type="SAM" id="MobiDB-lite"/>
    </source>
</evidence>
<sequence>MMGAAAVTQVSSAGLTPPSSSGGLSIPTPSPSPRDSQASPDGARKSHTPSSVHSGDSVRLSDRDGAEKKRLCLEKDGKFAANLIRRMETKLDADDKRDSPVAGKSKSTNVRKEDRLNESSLNPDIKEEILSEEEDADSSRSVKKDCRLKDVKEESEKQRKDGGEVEGEEGEEEEEDDISDRIVGMVKLEMCGGGESQSCRYCHSEFSSPVDLHQHERYLCERNHDIRRVITGSKTAAATSSPITEERPSSQKEASSSEKDDDDEEVEVKDEVEGPSLKKDKNEDLVDDDEDEDDDDDVDDDDEEEEVEAAEVKCKKEKVEAEEEEEKKKRNKEEEMVAEKKAVLTDSQSHHLRACFRDNKQPDAQAVGEIAKIIGLSRKVVQDWFENQRSREDQKQERAKQARARSRKRSGSPATATSPSPYIPIVPNPFAVFQHSHHHSHHHHHQFAHKYAAGPGSVHSEMASLYPLTQVPSAPVNLSTVAPLTPPSDDQPLDLTVRKQQPPRAHHHHHHPHQGVQAHVENLEDQVLNLSNKKPKLEPVSTSSTTSNNTNTTNPSSPPPSIKLESPPLSATTPPQGSSPCHSVADSSSAHGTPSSPPSSQPGPFPSPLTIPKHPFLQVPDPKAFSTHPLALAELERFETAARQMEGGRFQHSEIFKYMSQKGLFKGGYHSLLKGSYPAAVVEPSGLRQLSPAAAVQITGVIPPNNHHPQRDSPVKTGLTEERKTSGSPTKTDVRSVSPSGKKLVIDESCDEEGGVPLEGEKGLDKSSFEGELKRFMESRADLQTLANVATMEEFRALSAAQGKRRRRKSSKQVESEETKLDDLEESTSNAEDDGSPARKRRRSWKGHRISEELGMYACDQCDKQFSKQSSLARHKYEHSGARPFHCEVCTKAFKHKHHLTEHRRLHSGEKPFRCRKCGKRFSHSGSYSQHMNHRYKFCKPSDGEEEENANGSSKED</sequence>
<dbReference type="InterPro" id="IPR036236">
    <property type="entry name" value="Znf_C2H2_sf"/>
</dbReference>
<comment type="subcellular location">
    <subcellularLocation>
        <location evidence="1 9 10">Nucleus</location>
    </subcellularLocation>
</comment>
<feature type="domain" description="C2H2-type" evidence="13">
    <location>
        <begin position="913"/>
        <end position="941"/>
    </location>
</feature>
<dbReference type="Gene3D" id="1.10.10.60">
    <property type="entry name" value="Homeodomain-like"/>
    <property type="match status" value="1"/>
</dbReference>